<dbReference type="GeneID" id="118478313"/>
<evidence type="ECO:0000313" key="2">
    <source>
        <dbReference type="RefSeq" id="XP_035827609.1"/>
    </source>
</evidence>
<sequence>MMATDISYSFRVDTDREEQRISLTTTTTASDVILVQVVHVTPARDPPSVEGSARLIEPAMRSSIWRFDSRANVNFNDHTLDCGGGQIQHRLNGGRCGVCGDAYTGSRDNELGGRYDSGIIARRYRMGSDVTMVVDVLAPRGGYFEVKLCPRDDPNVPVTQDCFNGYPLRKF</sequence>
<organism evidence="1 2">
    <name type="scientific">Aplysia californica</name>
    <name type="common">California sea hare</name>
    <dbReference type="NCBI Taxonomy" id="6500"/>
    <lineage>
        <taxon>Eukaryota</taxon>
        <taxon>Metazoa</taxon>
        <taxon>Spiralia</taxon>
        <taxon>Lophotrochozoa</taxon>
        <taxon>Mollusca</taxon>
        <taxon>Gastropoda</taxon>
        <taxon>Heterobranchia</taxon>
        <taxon>Euthyneura</taxon>
        <taxon>Tectipleura</taxon>
        <taxon>Aplysiida</taxon>
        <taxon>Aplysioidea</taxon>
        <taxon>Aplysiidae</taxon>
        <taxon>Aplysia</taxon>
    </lineage>
</organism>
<gene>
    <name evidence="2" type="primary">LOC118478313</name>
</gene>
<reference evidence="2" key="1">
    <citation type="submission" date="2025-08" db="UniProtKB">
        <authorList>
            <consortium name="RefSeq"/>
        </authorList>
    </citation>
    <scope>IDENTIFICATION</scope>
</reference>
<evidence type="ECO:0000313" key="1">
    <source>
        <dbReference type="Proteomes" id="UP000694888"/>
    </source>
</evidence>
<keyword evidence="1" id="KW-1185">Reference proteome</keyword>
<proteinExistence type="predicted"/>
<dbReference type="RefSeq" id="XP_035827609.1">
    <property type="nucleotide sequence ID" value="XM_035971716.1"/>
</dbReference>
<name>A0ABM1VYW6_APLCA</name>
<dbReference type="Proteomes" id="UP000694888">
    <property type="component" value="Unplaced"/>
</dbReference>
<protein>
    <submittedName>
        <fullName evidence="2">Uncharacterized protein LOC118478313</fullName>
    </submittedName>
</protein>
<accession>A0ABM1VYW6</accession>